<reference evidence="1 2" key="2">
    <citation type="submission" date="2017-10" db="EMBL/GenBank/DDBJ databases">
        <title>Extensive intraspecific genome diversity in a model arbuscular mycorrhizal fungus.</title>
        <authorList>
            <person name="Chen E.C.H."/>
            <person name="Morin E."/>
            <person name="Baudet D."/>
            <person name="Noel J."/>
            <person name="Ndikumana S."/>
            <person name="Charron P."/>
            <person name="St-Onge C."/>
            <person name="Giorgi J."/>
            <person name="Grigoriev I.V."/>
            <person name="Roux C."/>
            <person name="Martin F.M."/>
            <person name="Corradi N."/>
        </authorList>
    </citation>
    <scope>NUCLEOTIDE SEQUENCE [LARGE SCALE GENOMIC DNA]</scope>
    <source>
        <strain evidence="1 2">C2</strain>
    </source>
</reference>
<dbReference type="VEuPathDB" id="FungiDB:FUN_005975"/>
<comment type="caution">
    <text evidence="1">The sequence shown here is derived from an EMBL/GenBank/DDBJ whole genome shotgun (WGS) entry which is preliminary data.</text>
</comment>
<reference evidence="1 2" key="1">
    <citation type="submission" date="2016-04" db="EMBL/GenBank/DDBJ databases">
        <title>Genome analyses suggest a sexual origin of heterokaryosis in a supposedly ancient asexual fungus.</title>
        <authorList>
            <person name="Ropars J."/>
            <person name="Sedzielewska K."/>
            <person name="Noel J."/>
            <person name="Charron P."/>
            <person name="Farinelli L."/>
            <person name="Marton T."/>
            <person name="Kruger M."/>
            <person name="Pelin A."/>
            <person name="Brachmann A."/>
            <person name="Corradi N."/>
        </authorList>
    </citation>
    <scope>NUCLEOTIDE SEQUENCE [LARGE SCALE GENOMIC DNA]</scope>
    <source>
        <strain evidence="1 2">C2</strain>
    </source>
</reference>
<feature type="non-terminal residue" evidence="1">
    <location>
        <position position="1"/>
    </location>
</feature>
<dbReference type="Proteomes" id="UP000233469">
    <property type="component" value="Unassembled WGS sequence"/>
</dbReference>
<gene>
    <name evidence="1" type="ORF">RhiirC2_799527</name>
</gene>
<dbReference type="AlphaFoldDB" id="A0A2N1M529"/>
<organism evidence="1 2">
    <name type="scientific">Rhizophagus irregularis</name>
    <dbReference type="NCBI Taxonomy" id="588596"/>
    <lineage>
        <taxon>Eukaryota</taxon>
        <taxon>Fungi</taxon>
        <taxon>Fungi incertae sedis</taxon>
        <taxon>Mucoromycota</taxon>
        <taxon>Glomeromycotina</taxon>
        <taxon>Glomeromycetes</taxon>
        <taxon>Glomerales</taxon>
        <taxon>Glomeraceae</taxon>
        <taxon>Rhizophagus</taxon>
    </lineage>
</organism>
<name>A0A2N1M529_9GLOM</name>
<evidence type="ECO:0000313" key="1">
    <source>
        <dbReference type="EMBL" id="PKK56680.1"/>
    </source>
</evidence>
<proteinExistence type="predicted"/>
<sequence>FQYSKDPKRQNGSVLQYSKSIKYGKNAGQKELPDKFLRTGLEGIWEKKFEENAGTNSQTGLWVEGIRERRKRKRKLRTKTKGSAAYWTNWNSIFRRFSGLCTYKIQHFKRFNGP</sequence>
<protein>
    <submittedName>
        <fullName evidence="1">Uncharacterized protein</fullName>
    </submittedName>
</protein>
<accession>A0A2N1M529</accession>
<dbReference type="EMBL" id="LLXL01005282">
    <property type="protein sequence ID" value="PKK56680.1"/>
    <property type="molecule type" value="Genomic_DNA"/>
</dbReference>
<evidence type="ECO:0000313" key="2">
    <source>
        <dbReference type="Proteomes" id="UP000233469"/>
    </source>
</evidence>